<dbReference type="AlphaFoldDB" id="A0A1V1NUQ5"/>
<proteinExistence type="predicted"/>
<name>A0A1V1NUQ5_9BACT</name>
<dbReference type="EMBL" id="ATBP01002060">
    <property type="protein sequence ID" value="ETR66327.1"/>
    <property type="molecule type" value="Genomic_DNA"/>
</dbReference>
<comment type="caution">
    <text evidence="1">The sequence shown here is derived from an EMBL/GenBank/DDBJ whole genome shotgun (WGS) entry which is preliminary data.</text>
</comment>
<gene>
    <name evidence="1" type="ORF">OMM_05708</name>
</gene>
<dbReference type="InterPro" id="IPR029058">
    <property type="entry name" value="AB_hydrolase_fold"/>
</dbReference>
<organism evidence="1 2">
    <name type="scientific">Candidatus Magnetoglobus multicellularis str. Araruama</name>
    <dbReference type="NCBI Taxonomy" id="890399"/>
    <lineage>
        <taxon>Bacteria</taxon>
        <taxon>Pseudomonadati</taxon>
        <taxon>Thermodesulfobacteriota</taxon>
        <taxon>Desulfobacteria</taxon>
        <taxon>Desulfobacterales</taxon>
        <taxon>Desulfobacteraceae</taxon>
        <taxon>Candidatus Magnetoglobus</taxon>
    </lineage>
</organism>
<protein>
    <submittedName>
        <fullName evidence="1">Esterase/lipase/thioesterase family protein</fullName>
    </submittedName>
</protein>
<accession>A0A1V1NUQ5</accession>
<sequence length="432" mass="48679">MGGLAIREYLQRTDNNKKHCWWLDPDTQDGHKVARVVTIGTPHLGANTGCDPTMPDRKRSSKPDIYGQSEAIRDLKYSYGSYPGCPEQETTPGIYLFGGYELCLYSDSSDNTFHNIDINCNGSENDKIIGINYQTQDNPEMKLPVNIYYTWIVSDFLLIGDGIVLTVKQWLYEGNQSAPKNVSNTITTSTLHTKQGSDIEAIMNGLDEPASLTLAYEIGLNQSFYGFLNIQPNSEKSDIDTFKIENPEMLHNSRFNVHVSCDEYFGFNVSVMDYSGTVLTGESFARESGDISFEVPSSMRFLYIIIEGFPGQNNLRYPYSITVNHTVVELDPIYINGKFSDFSMNKGQQETLNGSVISNIGNLKKVTALITLPNGNYDESLSQDIDTKTFDLSNFVFDSTKYAPGKYHIGIWAKSESEINPENHWLIYYHCY</sequence>
<reference evidence="2" key="1">
    <citation type="submission" date="2012-11" db="EMBL/GenBank/DDBJ databases">
        <authorList>
            <person name="Lucero-Rivera Y.E."/>
            <person name="Tovar-Ramirez D."/>
        </authorList>
    </citation>
    <scope>NUCLEOTIDE SEQUENCE [LARGE SCALE GENOMIC DNA]</scope>
    <source>
        <strain evidence="2">Araruama</strain>
    </source>
</reference>
<evidence type="ECO:0000313" key="2">
    <source>
        <dbReference type="Proteomes" id="UP000189670"/>
    </source>
</evidence>
<dbReference type="Proteomes" id="UP000189670">
    <property type="component" value="Unassembled WGS sequence"/>
</dbReference>
<evidence type="ECO:0000313" key="1">
    <source>
        <dbReference type="EMBL" id="ETR66327.1"/>
    </source>
</evidence>
<dbReference type="Gene3D" id="3.40.50.1820">
    <property type="entry name" value="alpha/beta hydrolase"/>
    <property type="match status" value="1"/>
</dbReference>